<feature type="domain" description="Sulfatase N-terminal" evidence="2">
    <location>
        <begin position="187"/>
        <end position="443"/>
    </location>
</feature>
<feature type="transmembrane region" description="Helical" evidence="1">
    <location>
        <begin position="104"/>
        <end position="127"/>
    </location>
</feature>
<accession>A0ABX7BAJ0</accession>
<evidence type="ECO:0000313" key="4">
    <source>
        <dbReference type="Proteomes" id="UP000595197"/>
    </source>
</evidence>
<sequence>MTGAERSGRPAGAGEPAGFPLYPLLIAAYFPLYLMSADLGMTNLSDVVRPLAVCVLAALAATAGLGLLLGDRHRAALWVALGLVITFDFRLLQRMIDGVFSFWIEELPGIYALAGMVAAAVLIGWRARPGANFSRVATVAAAVMVAFPAATLVHRGLMVNTASADGGGERGPGDAAFEAVRPGGDLPDIVHIVLDGYSRADMLERYYGFDNSEFLDGLRSMGFAVADGATSPYSQTLQTMTSVFTASDLDGVGGERTGADLRDALRARLRHNPVMATLERLGYETAALDIRYDPVRMDQLDRLLDRHVLSNFEITGLRQTVFYPIALKAGLREASVPPETFAKAYERELTGPYFLYLHLLAPHPPFDVTRTGEALPPEGGFWSMNDGAHYTEHRPEKREAYRRGYVEKLLYTNDGILGLVGRIIGEAKRPTVVIIHGDHGGGLWFDHDSAERSCMQERFSPLLAVHASDGRLQRDLPRDIGLANLYRVVFNTYFGTAMPLLPARSVFVGWKQPEFRRVVAPAELARTCGPE</sequence>
<dbReference type="InterPro" id="IPR000917">
    <property type="entry name" value="Sulfatase_N"/>
</dbReference>
<name>A0ABX7BAJ0_9PROT</name>
<dbReference type="RefSeq" id="WP_201078079.1">
    <property type="nucleotide sequence ID" value="NZ_CP067420.1"/>
</dbReference>
<feature type="transmembrane region" description="Helical" evidence="1">
    <location>
        <begin position="17"/>
        <end position="35"/>
    </location>
</feature>
<organism evidence="3 4">
    <name type="scientific">Skermanella cutis</name>
    <dbReference type="NCBI Taxonomy" id="2775420"/>
    <lineage>
        <taxon>Bacteria</taxon>
        <taxon>Pseudomonadati</taxon>
        <taxon>Pseudomonadota</taxon>
        <taxon>Alphaproteobacteria</taxon>
        <taxon>Rhodospirillales</taxon>
        <taxon>Azospirillaceae</taxon>
        <taxon>Skermanella</taxon>
    </lineage>
</organism>
<dbReference type="Pfam" id="PF00884">
    <property type="entry name" value="Sulfatase"/>
    <property type="match status" value="1"/>
</dbReference>
<keyword evidence="1" id="KW-1133">Transmembrane helix</keyword>
<keyword evidence="1" id="KW-0472">Membrane</keyword>
<dbReference type="EMBL" id="CP067420">
    <property type="protein sequence ID" value="QQP90770.1"/>
    <property type="molecule type" value="Genomic_DNA"/>
</dbReference>
<dbReference type="Proteomes" id="UP000595197">
    <property type="component" value="Chromosome"/>
</dbReference>
<gene>
    <name evidence="3" type="ORF">IGS68_05970</name>
</gene>
<keyword evidence="1" id="KW-0812">Transmembrane</keyword>
<feature type="transmembrane region" description="Helical" evidence="1">
    <location>
        <begin position="75"/>
        <end position="92"/>
    </location>
</feature>
<dbReference type="InterPro" id="IPR017850">
    <property type="entry name" value="Alkaline_phosphatase_core_sf"/>
</dbReference>
<proteinExistence type="predicted"/>
<keyword evidence="4" id="KW-1185">Reference proteome</keyword>
<evidence type="ECO:0000259" key="2">
    <source>
        <dbReference type="Pfam" id="PF00884"/>
    </source>
</evidence>
<feature type="transmembrane region" description="Helical" evidence="1">
    <location>
        <begin position="133"/>
        <end position="153"/>
    </location>
</feature>
<evidence type="ECO:0000256" key="1">
    <source>
        <dbReference type="SAM" id="Phobius"/>
    </source>
</evidence>
<dbReference type="Gene3D" id="3.40.720.10">
    <property type="entry name" value="Alkaline Phosphatase, subunit A"/>
    <property type="match status" value="1"/>
</dbReference>
<reference evidence="3" key="1">
    <citation type="submission" date="2021-02" db="EMBL/GenBank/DDBJ databases">
        <title>Skermanella TT6 skin isolate.</title>
        <authorList>
            <person name="Lee K."/>
            <person name="Ganzorig M."/>
        </authorList>
    </citation>
    <scope>NUCLEOTIDE SEQUENCE</scope>
    <source>
        <strain evidence="3">TT6</strain>
    </source>
</reference>
<protein>
    <submittedName>
        <fullName evidence="3">Sulfatase-like hydrolase/transferase</fullName>
    </submittedName>
</protein>
<dbReference type="SUPFAM" id="SSF53649">
    <property type="entry name" value="Alkaline phosphatase-like"/>
    <property type="match status" value="1"/>
</dbReference>
<feature type="transmembrane region" description="Helical" evidence="1">
    <location>
        <begin position="47"/>
        <end position="69"/>
    </location>
</feature>
<evidence type="ECO:0000313" key="3">
    <source>
        <dbReference type="EMBL" id="QQP90770.1"/>
    </source>
</evidence>